<accession>A0A927UAX4</accession>
<dbReference type="AlphaFoldDB" id="A0A927UAX4"/>
<evidence type="ECO:0000313" key="3">
    <source>
        <dbReference type="Proteomes" id="UP000766246"/>
    </source>
</evidence>
<comment type="caution">
    <text evidence="2">The sequence shown here is derived from an EMBL/GenBank/DDBJ whole genome shotgun (WGS) entry which is preliminary data.</text>
</comment>
<feature type="chain" id="PRO_5038885391" description="DUF4309 domain-containing protein" evidence="1">
    <location>
        <begin position="21"/>
        <end position="181"/>
    </location>
</feature>
<proteinExistence type="predicted"/>
<sequence>MKNKLLTLCLVTAMTLSLVACGNSNDTKVIESNSTQKASGSEQTANTQTGYVFNYDGMDIPVDADVAPIIDKLGEPSNYFESPSCAADGIGKLYTYSDFEIQTYPDGDVDKVLYVMLRTDNVATAEGIDLSSSREDIVGAYGQATEEDSSSMKYQKGDMTLVFIFDGDSLISIEYDSAMNK</sequence>
<dbReference type="Proteomes" id="UP000766246">
    <property type="component" value="Unassembled WGS sequence"/>
</dbReference>
<dbReference type="EMBL" id="SVER01000029">
    <property type="protein sequence ID" value="MBE5920316.1"/>
    <property type="molecule type" value="Genomic_DNA"/>
</dbReference>
<name>A0A927UAX4_9FIRM</name>
<evidence type="ECO:0000256" key="1">
    <source>
        <dbReference type="SAM" id="SignalP"/>
    </source>
</evidence>
<protein>
    <recommendedName>
        <fullName evidence="4">DUF4309 domain-containing protein</fullName>
    </recommendedName>
</protein>
<dbReference type="PROSITE" id="PS51257">
    <property type="entry name" value="PROKAR_LIPOPROTEIN"/>
    <property type="match status" value="1"/>
</dbReference>
<evidence type="ECO:0008006" key="4">
    <source>
        <dbReference type="Google" id="ProtNLM"/>
    </source>
</evidence>
<organism evidence="2 3">
    <name type="scientific">Pseudobutyrivibrio ruminis</name>
    <dbReference type="NCBI Taxonomy" id="46206"/>
    <lineage>
        <taxon>Bacteria</taxon>
        <taxon>Bacillati</taxon>
        <taxon>Bacillota</taxon>
        <taxon>Clostridia</taxon>
        <taxon>Lachnospirales</taxon>
        <taxon>Lachnospiraceae</taxon>
        <taxon>Pseudobutyrivibrio</taxon>
    </lineage>
</organism>
<keyword evidence="1" id="KW-0732">Signal</keyword>
<reference evidence="2" key="1">
    <citation type="submission" date="2019-04" db="EMBL/GenBank/DDBJ databases">
        <title>Evolution of Biomass-Degrading Anaerobic Consortia Revealed by Metagenomics.</title>
        <authorList>
            <person name="Peng X."/>
        </authorList>
    </citation>
    <scope>NUCLEOTIDE SEQUENCE</scope>
    <source>
        <strain evidence="2">SIG311</strain>
    </source>
</reference>
<evidence type="ECO:0000313" key="2">
    <source>
        <dbReference type="EMBL" id="MBE5920316.1"/>
    </source>
</evidence>
<feature type="signal peptide" evidence="1">
    <location>
        <begin position="1"/>
        <end position="20"/>
    </location>
</feature>
<gene>
    <name evidence="2" type="ORF">E7272_10800</name>
</gene>